<gene>
    <name evidence="5" type="ORF">G3580_12110</name>
</gene>
<reference evidence="5 6" key="1">
    <citation type="submission" date="2020-02" db="EMBL/GenBank/DDBJ databases">
        <title>Nitrogenibacter mangrovi gen. nov., sp. nov. isolated from mangrove sediment, a denitrifying betaproteobacterium.</title>
        <authorList>
            <person name="Liao H."/>
            <person name="Tian Y."/>
        </authorList>
    </citation>
    <scope>NUCLEOTIDE SEQUENCE [LARGE SCALE GENOMIC DNA]</scope>
    <source>
        <strain evidence="5 6">M9-3-2</strain>
    </source>
</reference>
<dbReference type="Pfam" id="PF00106">
    <property type="entry name" value="adh_short"/>
    <property type="match status" value="1"/>
</dbReference>
<keyword evidence="4" id="KW-0560">Oxidoreductase</keyword>
<dbReference type="Proteomes" id="UP000501991">
    <property type="component" value="Chromosome"/>
</dbReference>
<keyword evidence="3" id="KW-0521">NADP</keyword>
<organism evidence="5 6">
    <name type="scientific">Nitrogeniibacter mangrovi</name>
    <dbReference type="NCBI Taxonomy" id="2016596"/>
    <lineage>
        <taxon>Bacteria</taxon>
        <taxon>Pseudomonadati</taxon>
        <taxon>Pseudomonadota</taxon>
        <taxon>Betaproteobacteria</taxon>
        <taxon>Rhodocyclales</taxon>
        <taxon>Zoogloeaceae</taxon>
        <taxon>Nitrogeniibacter</taxon>
    </lineage>
</organism>
<evidence type="ECO:0000313" key="6">
    <source>
        <dbReference type="Proteomes" id="UP000501991"/>
    </source>
</evidence>
<dbReference type="GO" id="GO:0004757">
    <property type="term" value="F:sepiapterin reductase (NADP+) activity"/>
    <property type="evidence" value="ECO:0007669"/>
    <property type="project" value="TreeGrafter"/>
</dbReference>
<evidence type="ECO:0000256" key="2">
    <source>
        <dbReference type="ARBA" id="ARBA00022490"/>
    </source>
</evidence>
<comment type="subcellular location">
    <subcellularLocation>
        <location evidence="1">Cytoplasm</location>
    </subcellularLocation>
</comment>
<dbReference type="AlphaFoldDB" id="A0A6C1B7U1"/>
<accession>A0A6C1B7U1</accession>
<dbReference type="PRINTS" id="PR00081">
    <property type="entry name" value="GDHRDH"/>
</dbReference>
<protein>
    <submittedName>
        <fullName evidence="5">SDR family oxidoreductase</fullName>
    </submittedName>
</protein>
<dbReference type="KEGG" id="azq:G3580_12110"/>
<keyword evidence="2" id="KW-0963">Cytoplasm</keyword>
<dbReference type="InterPro" id="IPR051721">
    <property type="entry name" value="Biopterin_syn/organic_redct"/>
</dbReference>
<keyword evidence="6" id="KW-1185">Reference proteome</keyword>
<dbReference type="GO" id="GO:0006729">
    <property type="term" value="P:tetrahydrobiopterin biosynthetic process"/>
    <property type="evidence" value="ECO:0007669"/>
    <property type="project" value="TreeGrafter"/>
</dbReference>
<evidence type="ECO:0000256" key="1">
    <source>
        <dbReference type="ARBA" id="ARBA00004496"/>
    </source>
</evidence>
<dbReference type="NCBIfam" id="NF005436">
    <property type="entry name" value="PRK07023.1"/>
    <property type="match status" value="1"/>
</dbReference>
<dbReference type="Gene3D" id="3.40.50.720">
    <property type="entry name" value="NAD(P)-binding Rossmann-like Domain"/>
    <property type="match status" value="1"/>
</dbReference>
<evidence type="ECO:0000256" key="3">
    <source>
        <dbReference type="ARBA" id="ARBA00022857"/>
    </source>
</evidence>
<sequence>MKAIVTGHSRGLGAAVAAALLERGMPMLGISRSSSEALRTRYGHLLTEVAIDLADDATLAHWLNEGELRRFLADAGTALLINNAGMVTPVAPPGAQGAAAVALAVRVNVAAPLILTDAFVAHTPGVQDRRIVHISSGAAHKAYAGWSVYCATKAALDHHARAVKEDAVPGLRICALAPGVVDTDMQATLRATDPDHFPALPRFEALKRDGELTDPAECAARLVPYILSDAFGEAPVADLRDIAP</sequence>
<dbReference type="GO" id="GO:0005737">
    <property type="term" value="C:cytoplasm"/>
    <property type="evidence" value="ECO:0007669"/>
    <property type="project" value="UniProtKB-SubCell"/>
</dbReference>
<dbReference type="RefSeq" id="WP_173765851.1">
    <property type="nucleotide sequence ID" value="NZ_CP048836.1"/>
</dbReference>
<dbReference type="PANTHER" id="PTHR44085:SF2">
    <property type="entry name" value="SEPIAPTERIN REDUCTASE"/>
    <property type="match status" value="1"/>
</dbReference>
<dbReference type="InterPro" id="IPR002347">
    <property type="entry name" value="SDR_fam"/>
</dbReference>
<dbReference type="InterPro" id="IPR036291">
    <property type="entry name" value="NAD(P)-bd_dom_sf"/>
</dbReference>
<dbReference type="SUPFAM" id="SSF51735">
    <property type="entry name" value="NAD(P)-binding Rossmann-fold domains"/>
    <property type="match status" value="1"/>
</dbReference>
<dbReference type="EMBL" id="CP048836">
    <property type="protein sequence ID" value="QID18314.1"/>
    <property type="molecule type" value="Genomic_DNA"/>
</dbReference>
<name>A0A6C1B7U1_9RHOO</name>
<evidence type="ECO:0000313" key="5">
    <source>
        <dbReference type="EMBL" id="QID18314.1"/>
    </source>
</evidence>
<dbReference type="PANTHER" id="PTHR44085">
    <property type="entry name" value="SEPIAPTERIN REDUCTASE"/>
    <property type="match status" value="1"/>
</dbReference>
<proteinExistence type="predicted"/>
<evidence type="ECO:0000256" key="4">
    <source>
        <dbReference type="ARBA" id="ARBA00023002"/>
    </source>
</evidence>